<dbReference type="GO" id="GO:0019185">
    <property type="term" value="C:snRNA-activating protein complex"/>
    <property type="evidence" value="ECO:0007669"/>
    <property type="project" value="TreeGrafter"/>
</dbReference>
<dbReference type="PANTHER" id="PTHR46621:SF1">
    <property type="entry name" value="SNRNA-ACTIVATING PROTEIN COMPLEX SUBUNIT 4"/>
    <property type="match status" value="1"/>
</dbReference>
<dbReference type="Pfam" id="PF13921">
    <property type="entry name" value="Myb_DNA-bind_6"/>
    <property type="match status" value="2"/>
</dbReference>
<dbReference type="PANTHER" id="PTHR46621">
    <property type="entry name" value="SNRNA-ACTIVATING PROTEIN COMPLEX SUBUNIT 4"/>
    <property type="match status" value="1"/>
</dbReference>
<name>A0A5J4VR54_9EUKA</name>
<feature type="domain" description="Myb-like" evidence="7">
    <location>
        <begin position="205"/>
        <end position="261"/>
    </location>
</feature>
<evidence type="ECO:0000256" key="5">
    <source>
        <dbReference type="SAM" id="Coils"/>
    </source>
</evidence>
<protein>
    <submittedName>
        <fullName evidence="10">Putative myb transcription factor</fullName>
    </submittedName>
</protein>
<dbReference type="InterPro" id="IPR009057">
    <property type="entry name" value="Homeodomain-like_sf"/>
</dbReference>
<keyword evidence="4" id="KW-0539">Nucleus</keyword>
<dbReference type="Pfam" id="PF00249">
    <property type="entry name" value="Myb_DNA-binding"/>
    <property type="match status" value="1"/>
</dbReference>
<dbReference type="SUPFAM" id="SSF46689">
    <property type="entry name" value="Homeodomain-like"/>
    <property type="match status" value="3"/>
</dbReference>
<keyword evidence="3" id="KW-0804">Transcription</keyword>
<dbReference type="GO" id="GO:0042796">
    <property type="term" value="P:snRNA transcription by RNA polymerase III"/>
    <property type="evidence" value="ECO:0007669"/>
    <property type="project" value="TreeGrafter"/>
</dbReference>
<evidence type="ECO:0000313" key="10">
    <source>
        <dbReference type="EMBL" id="KAA6385001.1"/>
    </source>
</evidence>
<dbReference type="Proteomes" id="UP000324800">
    <property type="component" value="Unassembled WGS sequence"/>
</dbReference>
<evidence type="ECO:0000259" key="8">
    <source>
        <dbReference type="PROSITE" id="PS51293"/>
    </source>
</evidence>
<sequence length="739" mass="85365">MASEIKENGELNSYAPDRPMFEIVLAENQRLRQLIELQLERVQARLQELGENKKKIQDVINMQTQIQPKRITQDRRKSLAIFTDNDGQQPPTNIDSESRAKMKEKMPLQYRIRKWTDQEVKSLAVGIKEQNQRWLYDQALAKYNNSSRTKQDEELYTKEKEAINMIDERQLEASVEHVDWIQLSQQHVGSRSSHECQIRWMNVEAPWINRLQWSKEEERRLKQLAHYHRGYNWHFVQQQIAAELRSHRTPTQCFAKFQRSLNQNLTKSKWSEDEDKVLQDAVKLYGLKNWGQVANCLDGRTGQQCLHRYQKTLAPDLKKGKWEWEEDRRLQLATAIYTPGRWSYIQVHVPHRTDVQCRERYCNVLAPEISHAPWTKDEDEKLLSIIDRIGVGRWAEIARNMGNRTDNQCWKRWKILRKDEVEQYKQRILNMRNAEAQMAAQNAAMTMPLGQIGQGMQGYGSGPLGMGYGTQIVPNIGINGQPQQFFGIPGNIGDNNDLKGQEGVEGQQQPGNEYAPLMLSMDQQRQIIFNVAQLLMQFRSQQMGIDMQSDQNGENYTRVITAMNELGGAEQAASQLLANPMEPQVINNAMKVFRESPNVVSMYDQMVNQVQQQMLAIAQAAQQQMQIQQQQSQQTAAASQVTQNLSSTINAKGIKRKRGRPKRSSGGQGRKRSRITQSDDEEDEVDVDVDDDAFDAVEDDQEQEVDEQEQEQEQNQGDDAMIKKQDGEDSPFLDVDEKD</sequence>
<dbReference type="GO" id="GO:0042795">
    <property type="term" value="P:snRNA transcription by RNA polymerase II"/>
    <property type="evidence" value="ECO:0007669"/>
    <property type="project" value="TreeGrafter"/>
</dbReference>
<dbReference type="PROSITE" id="PS51294">
    <property type="entry name" value="HTH_MYB"/>
    <property type="match status" value="3"/>
</dbReference>
<feature type="compositionally biased region" description="Acidic residues" evidence="6">
    <location>
        <begin position="678"/>
        <end position="712"/>
    </location>
</feature>
<feature type="domain" description="Myb-like" evidence="7">
    <location>
        <begin position="314"/>
        <end position="365"/>
    </location>
</feature>
<dbReference type="SMART" id="SM00717">
    <property type="entry name" value="SANT"/>
    <property type="match status" value="5"/>
</dbReference>
<feature type="domain" description="HTH myb-type" evidence="9">
    <location>
        <begin position="318"/>
        <end position="365"/>
    </location>
</feature>
<evidence type="ECO:0000256" key="6">
    <source>
        <dbReference type="SAM" id="MobiDB-lite"/>
    </source>
</evidence>
<dbReference type="InterPro" id="IPR001005">
    <property type="entry name" value="SANT/Myb"/>
</dbReference>
<dbReference type="CDD" id="cd00167">
    <property type="entry name" value="SANT"/>
    <property type="match status" value="4"/>
</dbReference>
<evidence type="ECO:0000259" key="9">
    <source>
        <dbReference type="PROSITE" id="PS51294"/>
    </source>
</evidence>
<evidence type="ECO:0000256" key="2">
    <source>
        <dbReference type="ARBA" id="ARBA00023125"/>
    </source>
</evidence>
<dbReference type="GO" id="GO:0001006">
    <property type="term" value="F:RNA polymerase III type 3 promoter sequence-specific DNA binding"/>
    <property type="evidence" value="ECO:0007669"/>
    <property type="project" value="TreeGrafter"/>
</dbReference>
<feature type="domain" description="Myb-like" evidence="7">
    <location>
        <begin position="366"/>
        <end position="417"/>
    </location>
</feature>
<feature type="region of interest" description="Disordered" evidence="6">
    <location>
        <begin position="641"/>
        <end position="739"/>
    </location>
</feature>
<gene>
    <name evidence="10" type="ORF">EZS28_019473</name>
</gene>
<reference evidence="10 11" key="1">
    <citation type="submission" date="2019-03" db="EMBL/GenBank/DDBJ databases">
        <title>Single cell metagenomics reveals metabolic interactions within the superorganism composed of flagellate Streblomastix strix and complex community of Bacteroidetes bacteria on its surface.</title>
        <authorList>
            <person name="Treitli S.C."/>
            <person name="Kolisko M."/>
            <person name="Husnik F."/>
            <person name="Keeling P."/>
            <person name="Hampl V."/>
        </authorList>
    </citation>
    <scope>NUCLEOTIDE SEQUENCE [LARGE SCALE GENOMIC DNA]</scope>
    <source>
        <strain evidence="10">ST1C</strain>
    </source>
</reference>
<evidence type="ECO:0000256" key="3">
    <source>
        <dbReference type="ARBA" id="ARBA00023163"/>
    </source>
</evidence>
<organism evidence="10 11">
    <name type="scientific">Streblomastix strix</name>
    <dbReference type="NCBI Taxonomy" id="222440"/>
    <lineage>
        <taxon>Eukaryota</taxon>
        <taxon>Metamonada</taxon>
        <taxon>Preaxostyla</taxon>
        <taxon>Oxymonadida</taxon>
        <taxon>Streblomastigidae</taxon>
        <taxon>Streblomastix</taxon>
    </lineage>
</organism>
<dbReference type="OrthoDB" id="2143914at2759"/>
<dbReference type="AlphaFoldDB" id="A0A5J4VR54"/>
<evidence type="ECO:0000259" key="7">
    <source>
        <dbReference type="PROSITE" id="PS50090"/>
    </source>
</evidence>
<feature type="domain" description="Myb-like" evidence="7">
    <location>
        <begin position="262"/>
        <end position="313"/>
    </location>
</feature>
<feature type="coiled-coil region" evidence="5">
    <location>
        <begin position="25"/>
        <end position="59"/>
    </location>
</feature>
<keyword evidence="5" id="KW-0175">Coiled coil</keyword>
<evidence type="ECO:0000313" key="11">
    <source>
        <dbReference type="Proteomes" id="UP000324800"/>
    </source>
</evidence>
<accession>A0A5J4VR54</accession>
<feature type="compositionally biased region" description="Basic residues" evidence="6">
    <location>
        <begin position="653"/>
        <end position="674"/>
    </location>
</feature>
<dbReference type="InterPro" id="IPR051575">
    <property type="entry name" value="Myb-like_DNA-bd"/>
</dbReference>
<dbReference type="PROSITE" id="PS51293">
    <property type="entry name" value="SANT"/>
    <property type="match status" value="1"/>
</dbReference>
<feature type="domain" description="SANT" evidence="8">
    <location>
        <begin position="265"/>
        <end position="309"/>
    </location>
</feature>
<keyword evidence="2" id="KW-0238">DNA-binding</keyword>
<dbReference type="EMBL" id="SNRW01005472">
    <property type="protein sequence ID" value="KAA6385001.1"/>
    <property type="molecule type" value="Genomic_DNA"/>
</dbReference>
<dbReference type="PROSITE" id="PS50090">
    <property type="entry name" value="MYB_LIKE"/>
    <property type="match status" value="4"/>
</dbReference>
<feature type="domain" description="HTH myb-type" evidence="9">
    <location>
        <begin position="262"/>
        <end position="317"/>
    </location>
</feature>
<dbReference type="InterPro" id="IPR017884">
    <property type="entry name" value="SANT_dom"/>
</dbReference>
<dbReference type="Gene3D" id="1.10.10.60">
    <property type="entry name" value="Homeodomain-like"/>
    <property type="match status" value="4"/>
</dbReference>
<proteinExistence type="predicted"/>
<evidence type="ECO:0000256" key="4">
    <source>
        <dbReference type="ARBA" id="ARBA00023242"/>
    </source>
</evidence>
<keyword evidence="1" id="KW-0805">Transcription regulation</keyword>
<comment type="caution">
    <text evidence="10">The sequence shown here is derived from an EMBL/GenBank/DDBJ whole genome shotgun (WGS) entry which is preliminary data.</text>
</comment>
<feature type="compositionally biased region" description="Acidic residues" evidence="6">
    <location>
        <begin position="728"/>
        <end position="739"/>
    </location>
</feature>
<dbReference type="InterPro" id="IPR017930">
    <property type="entry name" value="Myb_dom"/>
</dbReference>
<evidence type="ECO:0000256" key="1">
    <source>
        <dbReference type="ARBA" id="ARBA00023015"/>
    </source>
</evidence>
<dbReference type="GO" id="GO:0000978">
    <property type="term" value="F:RNA polymerase II cis-regulatory region sequence-specific DNA binding"/>
    <property type="evidence" value="ECO:0007669"/>
    <property type="project" value="TreeGrafter"/>
</dbReference>
<feature type="domain" description="HTH myb-type" evidence="9">
    <location>
        <begin position="366"/>
        <end position="421"/>
    </location>
</feature>